<dbReference type="GO" id="GO:0005886">
    <property type="term" value="C:plasma membrane"/>
    <property type="evidence" value="ECO:0007669"/>
    <property type="project" value="UniProtKB-SubCell"/>
</dbReference>
<gene>
    <name evidence="10" type="primary">smr</name>
    <name evidence="10" type="ORF">EKJ_01240</name>
</gene>
<evidence type="ECO:0000256" key="9">
    <source>
        <dbReference type="SAM" id="Phobius"/>
    </source>
</evidence>
<dbReference type="EMBL" id="AP019389">
    <property type="protein sequence ID" value="BBI19277.1"/>
    <property type="molecule type" value="Genomic_DNA"/>
</dbReference>
<evidence type="ECO:0000256" key="1">
    <source>
        <dbReference type="ARBA" id="ARBA00004651"/>
    </source>
</evidence>
<name>A0A3T1CE85_9SPHN</name>
<keyword evidence="3" id="KW-1003">Cell membrane</keyword>
<evidence type="ECO:0000256" key="6">
    <source>
        <dbReference type="ARBA" id="ARBA00023136"/>
    </source>
</evidence>
<accession>A0A3T1CE85</accession>
<dbReference type="InterPro" id="IPR000390">
    <property type="entry name" value="Small_drug/metabolite_transptr"/>
</dbReference>
<keyword evidence="2" id="KW-0813">Transport</keyword>
<proteinExistence type="inferred from homology"/>
<dbReference type="GO" id="GO:1990961">
    <property type="term" value="P:xenobiotic detoxification by transmembrane export across the plasma membrane"/>
    <property type="evidence" value="ECO:0007669"/>
    <property type="project" value="UniProtKB-ARBA"/>
</dbReference>
<dbReference type="AlphaFoldDB" id="A0A3T1CE85"/>
<feature type="transmembrane region" description="Helical" evidence="9">
    <location>
        <begin position="60"/>
        <end position="79"/>
    </location>
</feature>
<evidence type="ECO:0000256" key="7">
    <source>
        <dbReference type="ARBA" id="ARBA00038032"/>
    </source>
</evidence>
<dbReference type="InterPro" id="IPR037185">
    <property type="entry name" value="EmrE-like"/>
</dbReference>
<dbReference type="Gene3D" id="1.10.3730.20">
    <property type="match status" value="1"/>
</dbReference>
<protein>
    <submittedName>
        <fullName evidence="10">QacE family quaternary ammonium compound efflux SMR transporter</fullName>
    </submittedName>
</protein>
<evidence type="ECO:0000313" key="11">
    <source>
        <dbReference type="Proteomes" id="UP000290057"/>
    </source>
</evidence>
<keyword evidence="11" id="KW-1185">Reference proteome</keyword>
<dbReference type="InterPro" id="IPR045324">
    <property type="entry name" value="Small_multidrug_res"/>
</dbReference>
<dbReference type="PANTHER" id="PTHR30561">
    <property type="entry name" value="SMR FAMILY PROTON-DEPENDENT DRUG EFFLUX TRANSPORTER SUGE"/>
    <property type="match status" value="1"/>
</dbReference>
<evidence type="ECO:0000256" key="5">
    <source>
        <dbReference type="ARBA" id="ARBA00022989"/>
    </source>
</evidence>
<dbReference type="SUPFAM" id="SSF103481">
    <property type="entry name" value="Multidrug resistance efflux transporter EmrE"/>
    <property type="match status" value="1"/>
</dbReference>
<comment type="similarity">
    <text evidence="7 8">Belongs to the drug/metabolite transporter (DMT) superfamily. Small multidrug resistance (SMR) (TC 2.A.7.1) family.</text>
</comment>
<keyword evidence="5 9" id="KW-1133">Transmembrane helix</keyword>
<dbReference type="FunFam" id="1.10.3730.20:FF:000001">
    <property type="entry name" value="Quaternary ammonium compound resistance transporter SugE"/>
    <property type="match status" value="1"/>
</dbReference>
<dbReference type="Pfam" id="PF00893">
    <property type="entry name" value="Multi_Drug_Res"/>
    <property type="match status" value="1"/>
</dbReference>
<keyword evidence="4 8" id="KW-0812">Transmembrane</keyword>
<dbReference type="PANTHER" id="PTHR30561:SF1">
    <property type="entry name" value="MULTIDRUG TRANSPORTER EMRE"/>
    <property type="match status" value="1"/>
</dbReference>
<dbReference type="GO" id="GO:0022857">
    <property type="term" value="F:transmembrane transporter activity"/>
    <property type="evidence" value="ECO:0007669"/>
    <property type="project" value="InterPro"/>
</dbReference>
<feature type="transmembrane region" description="Helical" evidence="9">
    <location>
        <begin position="85"/>
        <end position="104"/>
    </location>
</feature>
<evidence type="ECO:0000256" key="8">
    <source>
        <dbReference type="RuleBase" id="RU003942"/>
    </source>
</evidence>
<evidence type="ECO:0000256" key="4">
    <source>
        <dbReference type="ARBA" id="ARBA00022692"/>
    </source>
</evidence>
<evidence type="ECO:0000256" key="3">
    <source>
        <dbReference type="ARBA" id="ARBA00022475"/>
    </source>
</evidence>
<dbReference type="Proteomes" id="UP000290057">
    <property type="component" value="Chromosome"/>
</dbReference>
<organism evidence="10 11">
    <name type="scientific">Qipengyuania flava</name>
    <dbReference type="NCBI Taxonomy" id="192812"/>
    <lineage>
        <taxon>Bacteria</taxon>
        <taxon>Pseudomonadati</taxon>
        <taxon>Pseudomonadota</taxon>
        <taxon>Alphaproteobacteria</taxon>
        <taxon>Sphingomonadales</taxon>
        <taxon>Erythrobacteraceae</taxon>
        <taxon>Qipengyuania</taxon>
    </lineage>
</organism>
<reference evidence="10 11" key="1">
    <citation type="submission" date="2019-01" db="EMBL/GenBank/DDBJ databases">
        <title>Complete genome sequence of Erythrobacter flavus KJ5.</title>
        <authorList>
            <person name="Kanesaki Y."/>
            <person name="Brotosudarmo T."/>
            <person name="Moriuchi R."/>
            <person name="Awai K."/>
        </authorList>
    </citation>
    <scope>NUCLEOTIDE SEQUENCE [LARGE SCALE GENOMIC DNA]</scope>
    <source>
        <strain evidence="10 11">KJ5</strain>
    </source>
</reference>
<keyword evidence="6 9" id="KW-0472">Membrane</keyword>
<evidence type="ECO:0000256" key="2">
    <source>
        <dbReference type="ARBA" id="ARBA00022448"/>
    </source>
</evidence>
<dbReference type="RefSeq" id="WP_130585540.1">
    <property type="nucleotide sequence ID" value="NZ_AP019389.1"/>
</dbReference>
<sequence length="107" mass="11370">MNAWFFLALAITLEVSGTFLLKLSNGFEKWQWGALSIACYSACFWVLAPAMKVLPVGVVYAIWAGVGIVAAAIIGIVAFDEKLGAIQYLCIAMVLVGAVGLRITSNA</sequence>
<evidence type="ECO:0000313" key="10">
    <source>
        <dbReference type="EMBL" id="BBI19277.1"/>
    </source>
</evidence>
<feature type="transmembrane region" description="Helical" evidence="9">
    <location>
        <begin position="30"/>
        <end position="48"/>
    </location>
</feature>
<comment type="subcellular location">
    <subcellularLocation>
        <location evidence="1 8">Cell membrane</location>
        <topology evidence="1 8">Multi-pass membrane protein</topology>
    </subcellularLocation>
</comment>